<evidence type="ECO:0000256" key="3">
    <source>
        <dbReference type="ARBA" id="ARBA00006958"/>
    </source>
</evidence>
<organism evidence="11 12">
    <name type="scientific">Coffea arabica</name>
    <name type="common">Arabian coffee</name>
    <dbReference type="NCBI Taxonomy" id="13443"/>
    <lineage>
        <taxon>Eukaryota</taxon>
        <taxon>Viridiplantae</taxon>
        <taxon>Streptophyta</taxon>
        <taxon>Embryophyta</taxon>
        <taxon>Tracheophyta</taxon>
        <taxon>Spermatophyta</taxon>
        <taxon>Magnoliopsida</taxon>
        <taxon>eudicotyledons</taxon>
        <taxon>Gunneridae</taxon>
        <taxon>Pentapetalae</taxon>
        <taxon>asterids</taxon>
        <taxon>lamiids</taxon>
        <taxon>Gentianales</taxon>
        <taxon>Rubiaceae</taxon>
        <taxon>Ixoroideae</taxon>
        <taxon>Gardenieae complex</taxon>
        <taxon>Bertiereae - Coffeeae clade</taxon>
        <taxon>Coffeeae</taxon>
        <taxon>Coffea</taxon>
    </lineage>
</organism>
<dbReference type="GeneID" id="113704967"/>
<evidence type="ECO:0000256" key="8">
    <source>
        <dbReference type="SAM" id="MobiDB-lite"/>
    </source>
</evidence>
<dbReference type="Proteomes" id="UP001652660">
    <property type="component" value="Chromosome 8e"/>
</dbReference>
<comment type="similarity">
    <text evidence="3">Belongs to the HARBI1 family.</text>
</comment>
<accession>A0A6P6TXY9</accession>
<dbReference type="GO" id="GO:0005634">
    <property type="term" value="C:nucleus"/>
    <property type="evidence" value="ECO:0007669"/>
    <property type="project" value="UniProtKB-SubCell"/>
</dbReference>
<dbReference type="RefSeq" id="XP_027082631.1">
    <property type="nucleotide sequence ID" value="XM_027226830.2"/>
</dbReference>
<comment type="subcellular location">
    <subcellularLocation>
        <location evidence="2">Nucleus</location>
    </subcellularLocation>
</comment>
<dbReference type="InterPro" id="IPR027806">
    <property type="entry name" value="HARBI1_dom"/>
</dbReference>
<dbReference type="InterPro" id="IPR058353">
    <property type="entry name" value="DUF8040"/>
</dbReference>
<dbReference type="PANTHER" id="PTHR22930">
    <property type="match status" value="1"/>
</dbReference>
<evidence type="ECO:0000259" key="9">
    <source>
        <dbReference type="Pfam" id="PF13359"/>
    </source>
</evidence>
<dbReference type="GO" id="GO:0046872">
    <property type="term" value="F:metal ion binding"/>
    <property type="evidence" value="ECO:0007669"/>
    <property type="project" value="UniProtKB-KW"/>
</dbReference>
<dbReference type="PANTHER" id="PTHR22930:SF221">
    <property type="entry name" value="NUCLEASE HARBI1"/>
    <property type="match status" value="1"/>
</dbReference>
<feature type="compositionally biased region" description="Polar residues" evidence="8">
    <location>
        <begin position="253"/>
        <end position="269"/>
    </location>
</feature>
<keyword evidence="5" id="KW-0479">Metal-binding</keyword>
<reference evidence="11" key="1">
    <citation type="journal article" date="2025" name="Foods">
        <title>Unveiling the Microbial Signatures of Arabica Coffee Cherries: Insights into Ripeness Specific Diversity, Functional Traits, and Implications for Quality and Safety.</title>
        <authorList>
            <consortium name="RefSeq"/>
            <person name="Tenea G.N."/>
            <person name="Cifuentes V."/>
            <person name="Reyes P."/>
            <person name="Cevallos-Vallejos M."/>
        </authorList>
    </citation>
    <scope>NUCLEOTIDE SEQUENCE [LARGE SCALE GENOMIC DNA]</scope>
</reference>
<evidence type="ECO:0000259" key="10">
    <source>
        <dbReference type="Pfam" id="PF26138"/>
    </source>
</evidence>
<keyword evidence="4" id="KW-0540">Nuclease</keyword>
<keyword evidence="7" id="KW-0539">Nucleus</keyword>
<dbReference type="Pfam" id="PF26138">
    <property type="entry name" value="DUF8040"/>
    <property type="match status" value="1"/>
</dbReference>
<evidence type="ECO:0000313" key="11">
    <source>
        <dbReference type="Proteomes" id="UP001652660"/>
    </source>
</evidence>
<feature type="domain" description="DUF8040" evidence="10">
    <location>
        <begin position="51"/>
        <end position="145"/>
    </location>
</feature>
<evidence type="ECO:0000256" key="2">
    <source>
        <dbReference type="ARBA" id="ARBA00004123"/>
    </source>
</evidence>
<dbReference type="InterPro" id="IPR045249">
    <property type="entry name" value="HARBI1-like"/>
</dbReference>
<dbReference type="GO" id="GO:0004518">
    <property type="term" value="F:nuclease activity"/>
    <property type="evidence" value="ECO:0007669"/>
    <property type="project" value="UniProtKB-KW"/>
</dbReference>
<feature type="domain" description="DDE Tnp4" evidence="9">
    <location>
        <begin position="159"/>
        <end position="319"/>
    </location>
</feature>
<evidence type="ECO:0000256" key="4">
    <source>
        <dbReference type="ARBA" id="ARBA00022722"/>
    </source>
</evidence>
<sequence>MDNSWNTWGSSSNNVDDDDDDWELIQWATVILFNPVSERLAGYILPLPCRNSMLSGRAYVQEVIDGHPARVLENCRITVDSFMRLCDILVSGGYVPQNPQKRVLIEEALCMTLVMLSHNHRMRCLAERFQHSSETICRNIHEVLRGLSYQIYKNAVGALDGTHIPAHPPPGQQAAYTNRHGQSTQNVLAICDFDMRFSYIYAGWEGSAHDARVLDGALTGPTHFSMPPPGKYYLVDSAYRNIPGFLAPYRGTPRQNAQGRRGSSSPKQLFNTRHSSLRNVIERCFGVLKRRFTILRGPVPNFYMSTQINVVIACCTLHNFIRDELPDDDIFNDHDQEMDIEGEGGVPPMPEIQPLSASQQEVNEWHEMRDEMANGMWNAYRSARRRNYLTVQLAHTTELNSFFLSARARTGGDIPGCSAFGYGGVGVLRMFAAGGG</sequence>
<dbReference type="Pfam" id="PF13359">
    <property type="entry name" value="DDE_Tnp_4"/>
    <property type="match status" value="1"/>
</dbReference>
<feature type="region of interest" description="Disordered" evidence="8">
    <location>
        <begin position="250"/>
        <end position="269"/>
    </location>
</feature>
<evidence type="ECO:0000256" key="5">
    <source>
        <dbReference type="ARBA" id="ARBA00022723"/>
    </source>
</evidence>
<reference evidence="12" key="2">
    <citation type="submission" date="2025-08" db="UniProtKB">
        <authorList>
            <consortium name="RefSeq"/>
        </authorList>
    </citation>
    <scope>IDENTIFICATION</scope>
    <source>
        <tissue evidence="12">Leaves</tissue>
    </source>
</reference>
<gene>
    <name evidence="12" type="primary">LOC113704967</name>
</gene>
<comment type="cofactor">
    <cofactor evidence="1">
        <name>a divalent metal cation</name>
        <dbReference type="ChEBI" id="CHEBI:60240"/>
    </cofactor>
</comment>
<evidence type="ECO:0000256" key="7">
    <source>
        <dbReference type="ARBA" id="ARBA00023242"/>
    </source>
</evidence>
<keyword evidence="6" id="KW-0378">Hydrolase</keyword>
<dbReference type="OrthoDB" id="1681765at2759"/>
<proteinExistence type="inferred from homology"/>
<evidence type="ECO:0000256" key="6">
    <source>
        <dbReference type="ARBA" id="ARBA00022801"/>
    </source>
</evidence>
<dbReference type="AlphaFoldDB" id="A0A6P6TXY9"/>
<evidence type="ECO:0000256" key="1">
    <source>
        <dbReference type="ARBA" id="ARBA00001968"/>
    </source>
</evidence>
<protein>
    <recommendedName>
        <fullName evidence="13">Protein ALP1-like</fullName>
    </recommendedName>
</protein>
<dbReference type="GO" id="GO:0016787">
    <property type="term" value="F:hydrolase activity"/>
    <property type="evidence" value="ECO:0007669"/>
    <property type="project" value="UniProtKB-KW"/>
</dbReference>
<keyword evidence="11" id="KW-1185">Reference proteome</keyword>
<name>A0A6P6TXY9_COFAR</name>
<evidence type="ECO:0008006" key="13">
    <source>
        <dbReference type="Google" id="ProtNLM"/>
    </source>
</evidence>
<evidence type="ECO:0000313" key="12">
    <source>
        <dbReference type="RefSeq" id="XP_027082631.1"/>
    </source>
</evidence>